<dbReference type="InterPro" id="IPR011725">
    <property type="entry name" value="PQQ_synth_PqqA"/>
</dbReference>
<proteinExistence type="inferred from homology"/>
<dbReference type="UniPathway" id="UPA00539"/>
<keyword evidence="4 5" id="KW-0884">PQQ biosynthesis</keyword>
<dbReference type="NCBIfam" id="TIGR02107">
    <property type="entry name" value="PQQ_syn_pqqA"/>
    <property type="match status" value="1"/>
</dbReference>
<comment type="function">
    <text evidence="5">Required for coenzyme pyrroloquinoline quinone (PQQ) biosynthesis. PQQ is probably formed by cross-linking a specific glutamate to a specific tyrosine residue and excising these residues from the peptide.</text>
</comment>
<evidence type="ECO:0000313" key="6">
    <source>
        <dbReference type="EMBL" id="PWR24434.1"/>
    </source>
</evidence>
<organism evidence="6 7">
    <name type="scientific">Zavarzinia aquatilis</name>
    <dbReference type="NCBI Taxonomy" id="2211142"/>
    <lineage>
        <taxon>Bacteria</taxon>
        <taxon>Pseudomonadati</taxon>
        <taxon>Pseudomonadota</taxon>
        <taxon>Alphaproteobacteria</taxon>
        <taxon>Rhodospirillales</taxon>
        <taxon>Zavarziniaceae</taxon>
        <taxon>Zavarzinia</taxon>
    </lineage>
</organism>
<evidence type="ECO:0000256" key="1">
    <source>
        <dbReference type="ARBA" id="ARBA00004886"/>
    </source>
</evidence>
<name>A0A317EDU6_9PROT</name>
<evidence type="ECO:0000256" key="5">
    <source>
        <dbReference type="HAMAP-Rule" id="MF_00656"/>
    </source>
</evidence>
<reference evidence="6 7" key="1">
    <citation type="submission" date="2018-05" db="EMBL/GenBank/DDBJ databases">
        <title>Zavarzinia sp. HR-AS.</title>
        <authorList>
            <person name="Lee Y."/>
            <person name="Jeon C.O."/>
        </authorList>
    </citation>
    <scope>NUCLEOTIDE SEQUENCE [LARGE SCALE GENOMIC DNA]</scope>
    <source>
        <strain evidence="6 7">HR-AS</strain>
    </source>
</reference>
<dbReference type="AlphaFoldDB" id="A0A317EDU6"/>
<feature type="cross-link" description="Pyrroloquinoline quinone (Glu-Tyr)" evidence="5">
    <location>
        <begin position="17"/>
        <end position="21"/>
    </location>
</feature>
<dbReference type="Pfam" id="PF08042">
    <property type="entry name" value="PqqA"/>
    <property type="match status" value="1"/>
</dbReference>
<sequence length="26" mass="3058">MKKWSKPQISEVRVGMEINCYACAER</sequence>
<dbReference type="RefSeq" id="WP_109903858.1">
    <property type="nucleotide sequence ID" value="NZ_QGLE01000003.1"/>
</dbReference>
<comment type="similarity">
    <text evidence="2 5">Belongs to the PqqA family.</text>
</comment>
<comment type="caution">
    <text evidence="6">The sequence shown here is derived from an EMBL/GenBank/DDBJ whole genome shotgun (WGS) entry which is preliminary data.</text>
</comment>
<accession>A0A317EDU6</accession>
<comment type="pathway">
    <text evidence="1 5">Cofactor biosynthesis; pyrroloquinoline quinone biosynthesis.</text>
</comment>
<evidence type="ECO:0000313" key="7">
    <source>
        <dbReference type="Proteomes" id="UP000245461"/>
    </source>
</evidence>
<evidence type="ECO:0000256" key="2">
    <source>
        <dbReference type="ARBA" id="ARBA00009325"/>
    </source>
</evidence>
<dbReference type="HAMAP" id="MF_00656">
    <property type="entry name" value="PQQ_syn_PqqA"/>
    <property type="match status" value="1"/>
</dbReference>
<keyword evidence="7" id="KW-1185">Reference proteome</keyword>
<dbReference type="Proteomes" id="UP000245461">
    <property type="component" value="Unassembled WGS sequence"/>
</dbReference>
<evidence type="ECO:0000256" key="4">
    <source>
        <dbReference type="ARBA" id="ARBA00022905"/>
    </source>
</evidence>
<evidence type="ECO:0000256" key="3">
    <source>
        <dbReference type="ARBA" id="ARBA00015086"/>
    </source>
</evidence>
<dbReference type="EMBL" id="QGLE01000003">
    <property type="protein sequence ID" value="PWR24434.1"/>
    <property type="molecule type" value="Genomic_DNA"/>
</dbReference>
<protein>
    <recommendedName>
        <fullName evidence="3 5">Coenzyme PQQ synthesis protein A</fullName>
    </recommendedName>
    <alternativeName>
        <fullName evidence="5">Pyrroloquinoline quinone biosynthesis protein A</fullName>
    </alternativeName>
</protein>
<gene>
    <name evidence="5 6" type="primary">pqqA</name>
    <name evidence="6" type="ORF">DKG74_06385</name>
</gene>
<dbReference type="GO" id="GO:0018189">
    <property type="term" value="P:pyrroloquinoline quinone biosynthetic process"/>
    <property type="evidence" value="ECO:0007669"/>
    <property type="project" value="UniProtKB-UniRule"/>
</dbReference>